<dbReference type="Proteomes" id="UP000765509">
    <property type="component" value="Unassembled WGS sequence"/>
</dbReference>
<dbReference type="AlphaFoldDB" id="A0A9Q3H0Q3"/>
<evidence type="ECO:0000256" key="2">
    <source>
        <dbReference type="SAM" id="MobiDB-lite"/>
    </source>
</evidence>
<reference evidence="3" key="1">
    <citation type="submission" date="2021-03" db="EMBL/GenBank/DDBJ databases">
        <title>Draft genome sequence of rust myrtle Austropuccinia psidii MF-1, a brazilian biotype.</title>
        <authorList>
            <person name="Quecine M.C."/>
            <person name="Pachon D.M.R."/>
            <person name="Bonatelli M.L."/>
            <person name="Correr F.H."/>
            <person name="Franceschini L.M."/>
            <person name="Leite T.F."/>
            <person name="Margarido G.R.A."/>
            <person name="Almeida C.A."/>
            <person name="Ferrarezi J.A."/>
            <person name="Labate C.A."/>
        </authorList>
    </citation>
    <scope>NUCLEOTIDE SEQUENCE</scope>
    <source>
        <strain evidence="3">MF-1</strain>
    </source>
</reference>
<feature type="region of interest" description="Disordered" evidence="2">
    <location>
        <begin position="61"/>
        <end position="87"/>
    </location>
</feature>
<evidence type="ECO:0000313" key="3">
    <source>
        <dbReference type="EMBL" id="MBW0486941.1"/>
    </source>
</evidence>
<dbReference type="GO" id="GO:0003676">
    <property type="term" value="F:nucleic acid binding"/>
    <property type="evidence" value="ECO:0007669"/>
    <property type="project" value="InterPro"/>
</dbReference>
<dbReference type="SUPFAM" id="SSF57756">
    <property type="entry name" value="Retrovirus zinc finger-like domains"/>
    <property type="match status" value="1"/>
</dbReference>
<name>A0A9Q3H0Q3_9BASI</name>
<proteinExistence type="predicted"/>
<accession>A0A9Q3H0Q3</accession>
<keyword evidence="4" id="KW-1185">Reference proteome</keyword>
<keyword evidence="1" id="KW-0507">mRNA processing</keyword>
<dbReference type="Gene3D" id="4.10.60.10">
    <property type="entry name" value="Zinc finger, CCHC-type"/>
    <property type="match status" value="1"/>
</dbReference>
<sequence length="200" mass="22430">MEKLDTKSPKKPFIKKYKPKDPFKPNTPNTNEERKCHKCEGIGHLANNCLKKAKINKIVETEGHSDTEDESESEKVTEESDTSESDAINIINAQINNIYLTDEVLDGNSNLPQAGTSDTSLTNIQDAKLYRTQPAKGMGYTSVKSSRSIFIVGNQEEKENLDTGAYCTCVGKDYLKKLYQIGKKNLYQYKGLNLVVKVKE</sequence>
<evidence type="ECO:0008006" key="5">
    <source>
        <dbReference type="Google" id="ProtNLM"/>
    </source>
</evidence>
<feature type="region of interest" description="Disordered" evidence="2">
    <location>
        <begin position="1"/>
        <end position="34"/>
    </location>
</feature>
<comment type="caution">
    <text evidence="3">The sequence shown here is derived from an EMBL/GenBank/DDBJ whole genome shotgun (WGS) entry which is preliminary data.</text>
</comment>
<evidence type="ECO:0000313" key="4">
    <source>
        <dbReference type="Proteomes" id="UP000765509"/>
    </source>
</evidence>
<dbReference type="EMBL" id="AVOT02008887">
    <property type="protein sequence ID" value="MBW0486941.1"/>
    <property type="molecule type" value="Genomic_DNA"/>
</dbReference>
<dbReference type="InterPro" id="IPR036875">
    <property type="entry name" value="Znf_CCHC_sf"/>
</dbReference>
<dbReference type="GO" id="GO:0008270">
    <property type="term" value="F:zinc ion binding"/>
    <property type="evidence" value="ECO:0007669"/>
    <property type="project" value="InterPro"/>
</dbReference>
<feature type="compositionally biased region" description="Basic residues" evidence="2">
    <location>
        <begin position="9"/>
        <end position="18"/>
    </location>
</feature>
<dbReference type="GO" id="GO:0006397">
    <property type="term" value="P:mRNA processing"/>
    <property type="evidence" value="ECO:0007669"/>
    <property type="project" value="UniProtKB-KW"/>
</dbReference>
<protein>
    <recommendedName>
        <fullName evidence="5">CCHC-type domain-containing protein</fullName>
    </recommendedName>
</protein>
<organism evidence="3 4">
    <name type="scientific">Austropuccinia psidii MF-1</name>
    <dbReference type="NCBI Taxonomy" id="1389203"/>
    <lineage>
        <taxon>Eukaryota</taxon>
        <taxon>Fungi</taxon>
        <taxon>Dikarya</taxon>
        <taxon>Basidiomycota</taxon>
        <taxon>Pucciniomycotina</taxon>
        <taxon>Pucciniomycetes</taxon>
        <taxon>Pucciniales</taxon>
        <taxon>Sphaerophragmiaceae</taxon>
        <taxon>Austropuccinia</taxon>
    </lineage>
</organism>
<evidence type="ECO:0000256" key="1">
    <source>
        <dbReference type="ARBA" id="ARBA00022664"/>
    </source>
</evidence>
<gene>
    <name evidence="3" type="ORF">O181_026656</name>
</gene>